<evidence type="ECO:0008006" key="4">
    <source>
        <dbReference type="Google" id="ProtNLM"/>
    </source>
</evidence>
<dbReference type="RefSeq" id="WP_221686114.1">
    <property type="nucleotide sequence ID" value="NZ_JAASJM010000006.1"/>
</dbReference>
<evidence type="ECO:0000313" key="2">
    <source>
        <dbReference type="EMBL" id="MDL4937575.1"/>
    </source>
</evidence>
<dbReference type="EMBL" id="JASUBT010000023">
    <property type="protein sequence ID" value="MDL4937575.1"/>
    <property type="molecule type" value="Genomic_DNA"/>
</dbReference>
<comment type="caution">
    <text evidence="2">The sequence shown here is derived from an EMBL/GenBank/DDBJ whole genome shotgun (WGS) entry which is preliminary data.</text>
</comment>
<feature type="region of interest" description="Disordered" evidence="1">
    <location>
        <begin position="32"/>
        <end position="60"/>
    </location>
</feature>
<dbReference type="Proteomes" id="UP001241571">
    <property type="component" value="Unassembled WGS sequence"/>
</dbReference>
<name>A0ABD4ZXT3_ENTGA</name>
<proteinExistence type="predicted"/>
<organism evidence="2 3">
    <name type="scientific">Enterococcus gallinarum</name>
    <dbReference type="NCBI Taxonomy" id="1353"/>
    <lineage>
        <taxon>Bacteria</taxon>
        <taxon>Bacillati</taxon>
        <taxon>Bacillota</taxon>
        <taxon>Bacilli</taxon>
        <taxon>Lactobacillales</taxon>
        <taxon>Enterococcaceae</taxon>
        <taxon>Enterococcus</taxon>
    </lineage>
</organism>
<gene>
    <name evidence="2" type="ORF">QRX88_17885</name>
</gene>
<feature type="compositionally biased region" description="Basic residues" evidence="1">
    <location>
        <begin position="36"/>
        <end position="48"/>
    </location>
</feature>
<sequence>MTVAVLGTTAFVVIMFVCVVIGKATDKREEELMGKTKSKIKKKKRRLQQKAEVNGTAKKK</sequence>
<evidence type="ECO:0000313" key="3">
    <source>
        <dbReference type="Proteomes" id="UP001241571"/>
    </source>
</evidence>
<evidence type="ECO:0000256" key="1">
    <source>
        <dbReference type="SAM" id="MobiDB-lite"/>
    </source>
</evidence>
<reference evidence="2 3" key="1">
    <citation type="submission" date="2023-06" db="EMBL/GenBank/DDBJ databases">
        <title>Acute promotion of culturable opportunistic pathogens and persistent increase of antibiotic resistance following antibiotic exposure in mouse gut microbiota.</title>
        <authorList>
            <person name="Li L."/>
            <person name="Wang B."/>
            <person name="Sun Y."/>
            <person name="Wang M."/>
            <person name="Xu H."/>
        </authorList>
    </citation>
    <scope>NUCLEOTIDE SEQUENCE [LARGE SCALE GENOMIC DNA]</scope>
    <source>
        <strain evidence="2 3">CRI2_2</strain>
    </source>
</reference>
<protein>
    <recommendedName>
        <fullName evidence="4">Transmembrane protein</fullName>
    </recommendedName>
</protein>
<dbReference type="AlphaFoldDB" id="A0ABD4ZXT3"/>
<accession>A0ABD4ZXT3</accession>